<protein>
    <submittedName>
        <fullName evidence="2">Type IV secretion protein Dot</fullName>
    </submittedName>
</protein>
<accession>A0A2S6F704</accession>
<feature type="region of interest" description="Disordered" evidence="1">
    <location>
        <begin position="292"/>
        <end position="328"/>
    </location>
</feature>
<dbReference type="Proteomes" id="UP000239239">
    <property type="component" value="Unassembled WGS sequence"/>
</dbReference>
<evidence type="ECO:0000313" key="3">
    <source>
        <dbReference type="Proteomes" id="UP000239239"/>
    </source>
</evidence>
<name>A0A2S6F704_LEGPN</name>
<feature type="compositionally biased region" description="Polar residues" evidence="1">
    <location>
        <begin position="309"/>
        <end position="328"/>
    </location>
</feature>
<feature type="region of interest" description="Disordered" evidence="1">
    <location>
        <begin position="32"/>
        <end position="56"/>
    </location>
</feature>
<dbReference type="RefSeq" id="WP_027228514.1">
    <property type="nucleotide sequence ID" value="NZ_CP017601.1"/>
</dbReference>
<organism evidence="2 3">
    <name type="scientific">Legionella pneumophila</name>
    <dbReference type="NCBI Taxonomy" id="446"/>
    <lineage>
        <taxon>Bacteria</taxon>
        <taxon>Pseudomonadati</taxon>
        <taxon>Pseudomonadota</taxon>
        <taxon>Gammaproteobacteria</taxon>
        <taxon>Legionellales</taxon>
        <taxon>Legionellaceae</taxon>
        <taxon>Legionella</taxon>
    </lineage>
</organism>
<comment type="caution">
    <text evidence="2">The sequence shown here is derived from an EMBL/GenBank/DDBJ whole genome shotgun (WGS) entry which is preliminary data.</text>
</comment>
<dbReference type="InterPro" id="IPR049990">
    <property type="entry name" value="T4SS_Ceg10"/>
</dbReference>
<evidence type="ECO:0000256" key="1">
    <source>
        <dbReference type="SAM" id="MobiDB-lite"/>
    </source>
</evidence>
<sequence length="374" mass="43370">MFTKSCAKAADKNRQELFMDSLLGDFQKMKEKALNQQQEKRSKKRELHCKSSEKTKKPNRYAALTHSQVQEVKAKVRTVNDKFHLNAEEKKLWELILLGNQLAQNISSCDLPTDNEDDASLVKLTQIFADETLERTDLTWLNKILKIALYSRGSGFGNCQEKAFFAFALLLHQAQKPESLIYSLRLATFNNHFILIVNEQFLMDPWLNLAFPLSKGNQQLEIAYVFEGFGRLVNYFSINQEGQCFTHAVREGGTTERDPSSEKDMANCIHSLLDHRDYFDLSIVSEREIHTNTKRRKYEHQEQEVPQPRQETANQSTETVNIDSNHNTWDNKQTADDFLEQFEQTHPVYNPAFFSFGQEDVGLKPDLQKNLFKF</sequence>
<dbReference type="NCBIfam" id="NF043043">
    <property type="entry name" value="T4SS_Ceg10"/>
    <property type="match status" value="1"/>
</dbReference>
<proteinExistence type="predicted"/>
<gene>
    <name evidence="2" type="ORF">C3928_02105</name>
</gene>
<dbReference type="EMBL" id="PQWY01000003">
    <property type="protein sequence ID" value="PPK33198.1"/>
    <property type="molecule type" value="Genomic_DNA"/>
</dbReference>
<evidence type="ECO:0000313" key="2">
    <source>
        <dbReference type="EMBL" id="PPK33198.1"/>
    </source>
</evidence>
<reference evidence="2 3" key="1">
    <citation type="submission" date="2018-02" db="EMBL/GenBank/DDBJ databases">
        <title>Draft genome sequences of four Legionella pneumophila clinical strains isolated in Ontario.</title>
        <authorList>
            <person name="Fortuna A."/>
            <person name="Ramnarine R."/>
            <person name="Li A."/>
            <person name="Frantz C."/>
            <person name="Mallo G."/>
        </authorList>
    </citation>
    <scope>NUCLEOTIDE SEQUENCE [LARGE SCALE GENOMIC DNA]</scope>
    <source>
        <strain evidence="2 3">LG61</strain>
    </source>
</reference>
<dbReference type="AlphaFoldDB" id="A0A2S6F704"/>
<dbReference type="OrthoDB" id="5654382at2"/>